<dbReference type="OrthoDB" id="132546at2157"/>
<feature type="domain" description="Glycosyl transferase family 1" evidence="1">
    <location>
        <begin position="2"/>
        <end position="125"/>
    </location>
</feature>
<dbReference type="InterPro" id="IPR001296">
    <property type="entry name" value="Glyco_trans_1"/>
</dbReference>
<gene>
    <name evidence="2" type="ORF">IMZ38_02260</name>
</gene>
<evidence type="ECO:0000259" key="1">
    <source>
        <dbReference type="Pfam" id="PF00534"/>
    </source>
</evidence>
<dbReference type="CDD" id="cd03801">
    <property type="entry name" value="GT4_PimA-like"/>
    <property type="match status" value="1"/>
</dbReference>
<dbReference type="PANTHER" id="PTHR45947">
    <property type="entry name" value="SULFOQUINOVOSYL TRANSFERASE SQD2"/>
    <property type="match status" value="1"/>
</dbReference>
<protein>
    <submittedName>
        <fullName evidence="2">Glycosyltransferase family 4 protein</fullName>
    </submittedName>
</protein>
<accession>A0A7M1US27</accession>
<dbReference type="SUPFAM" id="SSF53756">
    <property type="entry name" value="UDP-Glycosyltransferase/glycogen phosphorylase"/>
    <property type="match status" value="1"/>
</dbReference>
<dbReference type="EMBL" id="CP063144">
    <property type="protein sequence ID" value="QOR95085.1"/>
    <property type="molecule type" value="Genomic_DNA"/>
</dbReference>
<organism evidence="2 3">
    <name type="scientific">Thermosphaera chiliense</name>
    <dbReference type="NCBI Taxonomy" id="3402707"/>
    <lineage>
        <taxon>Archaea</taxon>
        <taxon>Thermoproteota</taxon>
        <taxon>Thermoprotei</taxon>
        <taxon>Desulfurococcales</taxon>
        <taxon>Desulfurococcaceae</taxon>
        <taxon>Thermosphaera</taxon>
    </lineage>
</organism>
<dbReference type="GO" id="GO:0016757">
    <property type="term" value="F:glycosyltransferase activity"/>
    <property type="evidence" value="ECO:0007669"/>
    <property type="project" value="InterPro"/>
</dbReference>
<evidence type="ECO:0000313" key="3">
    <source>
        <dbReference type="Proteomes" id="UP000593766"/>
    </source>
</evidence>
<dbReference type="RefSeq" id="WP_193436878.1">
    <property type="nucleotide sequence ID" value="NZ_CP063144.1"/>
</dbReference>
<keyword evidence="3" id="KW-1185">Reference proteome</keyword>
<dbReference type="Proteomes" id="UP000593766">
    <property type="component" value="Chromosome"/>
</dbReference>
<reference evidence="2 3" key="1">
    <citation type="submission" date="2020-10" db="EMBL/GenBank/DDBJ databases">
        <title>Complete genome sequence of Thermosphaera aggregans strain 3507.</title>
        <authorList>
            <person name="Zayulina K.S."/>
            <person name="Elcheninov A.G."/>
            <person name="Toshchakov S.V."/>
            <person name="Kublanov I.V."/>
            <person name="Kochetkova T.V."/>
        </authorList>
    </citation>
    <scope>NUCLEOTIDE SEQUENCE [LARGE SCALE GENOMIC DNA]</scope>
    <source>
        <strain evidence="2 3">3507</strain>
    </source>
</reference>
<dbReference type="KEGG" id="tcs:IMZ38_02260"/>
<evidence type="ECO:0000313" key="2">
    <source>
        <dbReference type="EMBL" id="QOR95085.1"/>
    </source>
</evidence>
<keyword evidence="2" id="KW-0808">Transferase</keyword>
<dbReference type="Pfam" id="PF00534">
    <property type="entry name" value="Glycos_transf_1"/>
    <property type="match status" value="1"/>
</dbReference>
<dbReference type="GeneID" id="76025641"/>
<dbReference type="InterPro" id="IPR050194">
    <property type="entry name" value="Glycosyltransferase_grp1"/>
</dbReference>
<sequence length="161" mass="17529">MIAGDGPERHNLENLCKELKVKNVVFIGAVSEDVKPGYFLAADIYVYPSITLELPEEWPLGVVEAMSVGKPVIVTTAVGSAPDVVQHGVNGYIIPEKDVDASYNALKSLVLDKDLREKMGLASKKIVENAYTYEHAVKGLAEAIIIALRNKIKGKTKDYMG</sequence>
<dbReference type="Gene3D" id="3.40.50.2000">
    <property type="entry name" value="Glycogen Phosphorylase B"/>
    <property type="match status" value="1"/>
</dbReference>
<dbReference type="AlphaFoldDB" id="A0A7M1US27"/>
<name>A0A7M1US27_9CREN</name>
<dbReference type="PANTHER" id="PTHR45947:SF3">
    <property type="entry name" value="SULFOQUINOVOSYL TRANSFERASE SQD2"/>
    <property type="match status" value="1"/>
</dbReference>
<proteinExistence type="predicted"/>